<dbReference type="SUPFAM" id="SSF55271">
    <property type="entry name" value="DNA repair protein MutS, domain I"/>
    <property type="match status" value="1"/>
</dbReference>
<dbReference type="PANTHER" id="PTHR11361">
    <property type="entry name" value="DNA MISMATCH REPAIR PROTEIN MUTS FAMILY MEMBER"/>
    <property type="match status" value="1"/>
</dbReference>
<gene>
    <name evidence="7" type="primary">mutS</name>
    <name evidence="11" type="ORF">J2S77_000981</name>
</gene>
<evidence type="ECO:0000256" key="2">
    <source>
        <dbReference type="ARBA" id="ARBA00022741"/>
    </source>
</evidence>
<feature type="binding site" evidence="7">
    <location>
        <begin position="604"/>
        <end position="611"/>
    </location>
    <ligand>
        <name>ATP</name>
        <dbReference type="ChEBI" id="CHEBI:30616"/>
    </ligand>
</feature>
<dbReference type="SUPFAM" id="SSF48334">
    <property type="entry name" value="DNA repair protein MutS, domain III"/>
    <property type="match status" value="1"/>
</dbReference>
<keyword evidence="4 7" id="KW-0067">ATP-binding</keyword>
<accession>A0ABT9VDN1</accession>
<dbReference type="Pfam" id="PF05190">
    <property type="entry name" value="MutS_IV"/>
    <property type="match status" value="1"/>
</dbReference>
<comment type="function">
    <text evidence="7">This protein is involved in the repair of mismatches in DNA. It is possible that it carries out the mismatch recognition step. This protein has a weak ATPase activity.</text>
</comment>
<dbReference type="NCBIfam" id="TIGR01070">
    <property type="entry name" value="mutS1"/>
    <property type="match status" value="1"/>
</dbReference>
<proteinExistence type="inferred from homology"/>
<dbReference type="PIRSF" id="PIRSF037677">
    <property type="entry name" value="DNA_mis_repair_Msh6"/>
    <property type="match status" value="1"/>
</dbReference>
<comment type="similarity">
    <text evidence="1 7 9">Belongs to the DNA mismatch repair MutS family.</text>
</comment>
<name>A0ABT9VDN1_9BACI</name>
<evidence type="ECO:0000313" key="12">
    <source>
        <dbReference type="Proteomes" id="UP001224359"/>
    </source>
</evidence>
<keyword evidence="6 7" id="KW-0234">DNA repair</keyword>
<dbReference type="Gene3D" id="3.40.1170.10">
    <property type="entry name" value="DNA repair protein MutS, domain I"/>
    <property type="match status" value="1"/>
</dbReference>
<dbReference type="InterPro" id="IPR027417">
    <property type="entry name" value="P-loop_NTPase"/>
</dbReference>
<comment type="caution">
    <text evidence="11">The sequence shown here is derived from an EMBL/GenBank/DDBJ whole genome shotgun (WGS) entry which is preliminary data.</text>
</comment>
<dbReference type="EMBL" id="JAUSTQ010000003">
    <property type="protein sequence ID" value="MDQ0159017.1"/>
    <property type="molecule type" value="Genomic_DNA"/>
</dbReference>
<evidence type="ECO:0000259" key="10">
    <source>
        <dbReference type="PROSITE" id="PS00486"/>
    </source>
</evidence>
<dbReference type="CDD" id="cd03284">
    <property type="entry name" value="ABC_MutS1"/>
    <property type="match status" value="1"/>
</dbReference>
<dbReference type="Gene3D" id="1.10.1420.10">
    <property type="match status" value="2"/>
</dbReference>
<dbReference type="InterPro" id="IPR045076">
    <property type="entry name" value="MutS"/>
</dbReference>
<dbReference type="SMART" id="SM00534">
    <property type="entry name" value="MUTSac"/>
    <property type="match status" value="1"/>
</dbReference>
<evidence type="ECO:0000256" key="8">
    <source>
        <dbReference type="NCBIfam" id="TIGR01070"/>
    </source>
</evidence>
<keyword evidence="2 7" id="KW-0547">Nucleotide-binding</keyword>
<evidence type="ECO:0000256" key="9">
    <source>
        <dbReference type="RuleBase" id="RU003756"/>
    </source>
</evidence>
<sequence>MARYTPMIEQYMKVKDENKDAFLFFRLGDFYELFFDDALKAAKELEITLTQRDGGDEKIPMCGVPFHSAENYIKTLIDKGYKVAICEQVEDPQTAKGVVKREVVQIVTPGTVMEGNMLDESENNYITSIDQHTDGYVIAYADLTTGETFISKMKATIQDVISELYNRPVKEIVLPTSFPEEEQSSLSAYLNVTLSYQDETSIPDHFDYLVEGLESKELINGFGRLFQYIHHSQKRFLSHLQAVEYVPVEQYMKLDLYSKRNLELMESIRDKSQKGTLLSVLDRTSTAMGARRLKKWIDRPLLSKETIEKRHAQVESLMTMFFEREALRDQLKHVYDLERLAGRVSYGNVNARDLLQLKKSLAKVPDIKATLNQFDDDLITDLLGDISPYDAMYQLLDSSIHEEPPILITEGGIIKDGYHAQLDEYREASRNGRQWVAELEASERERTGVKSLKVGYNKVFGYYIEVTKANLYAIDDERYERKQTLANAERFITPELKEKEKLILEAKDKSVALEYDLFVEIREEMKQYIPLLQRLAEQISEIDVLVSFAFVSEENNYLKPVMNDTQVLAVQGARHPVVEHVMQEEFVPNDFFMEEDTDILLITGPNMAGKSTYMRQLGLLAIMAQIGCFVPASRANLPIFDQIFTRIGAADDLVSGQSTFMVEMLEAQYAVTNASNNSLILFDEIGRGTSTYDGMALAQSIVEYLHDHVGAKTLFATHYHELTTLEDNLTHLQNVHVEVDEQDGEVVFLHHIKPGKADKSYGVHVAKLADLPHEIIDRANYLLQTFESTQSIKDDLVQEQQLTLFEETASESTHQELEVYKDIQNLNLMEMTPMEAMNTLHSLQKRLKE</sequence>
<dbReference type="Pfam" id="PF05192">
    <property type="entry name" value="MutS_III"/>
    <property type="match status" value="1"/>
</dbReference>
<feature type="domain" description="DNA mismatch repair proteins mutS family" evidence="10">
    <location>
        <begin position="678"/>
        <end position="694"/>
    </location>
</feature>
<reference evidence="11 12" key="1">
    <citation type="submission" date="2023-07" db="EMBL/GenBank/DDBJ databases">
        <title>Genomic Encyclopedia of Type Strains, Phase IV (KMG-IV): sequencing the most valuable type-strain genomes for metagenomic binning, comparative biology and taxonomic classification.</title>
        <authorList>
            <person name="Goeker M."/>
        </authorList>
    </citation>
    <scope>NUCLEOTIDE SEQUENCE [LARGE SCALE GENOMIC DNA]</scope>
    <source>
        <strain evidence="11 12">DSM 16460</strain>
    </source>
</reference>
<dbReference type="PANTHER" id="PTHR11361:SF34">
    <property type="entry name" value="DNA MISMATCH REPAIR PROTEIN MSH1, MITOCHONDRIAL"/>
    <property type="match status" value="1"/>
</dbReference>
<dbReference type="Pfam" id="PF00488">
    <property type="entry name" value="MutS_V"/>
    <property type="match status" value="1"/>
</dbReference>
<dbReference type="Pfam" id="PF01624">
    <property type="entry name" value="MutS_I"/>
    <property type="match status" value="1"/>
</dbReference>
<dbReference type="NCBIfam" id="NF003810">
    <property type="entry name" value="PRK05399.1"/>
    <property type="match status" value="1"/>
</dbReference>
<dbReference type="Gene3D" id="3.30.420.110">
    <property type="entry name" value="MutS, connector domain"/>
    <property type="match status" value="1"/>
</dbReference>
<dbReference type="InterPro" id="IPR036678">
    <property type="entry name" value="MutS_con_dom_sf"/>
</dbReference>
<dbReference type="PROSITE" id="PS00486">
    <property type="entry name" value="DNA_MISMATCH_REPAIR_2"/>
    <property type="match status" value="1"/>
</dbReference>
<dbReference type="Gene3D" id="3.40.50.300">
    <property type="entry name" value="P-loop containing nucleotide triphosphate hydrolases"/>
    <property type="match status" value="1"/>
</dbReference>
<evidence type="ECO:0000313" key="11">
    <source>
        <dbReference type="EMBL" id="MDQ0159017.1"/>
    </source>
</evidence>
<dbReference type="SUPFAM" id="SSF53150">
    <property type="entry name" value="DNA repair protein MutS, domain II"/>
    <property type="match status" value="1"/>
</dbReference>
<organism evidence="11 12">
    <name type="scientific">Alkalibacillus salilacus</name>
    <dbReference type="NCBI Taxonomy" id="284582"/>
    <lineage>
        <taxon>Bacteria</taxon>
        <taxon>Bacillati</taxon>
        <taxon>Bacillota</taxon>
        <taxon>Bacilli</taxon>
        <taxon>Bacillales</taxon>
        <taxon>Bacillaceae</taxon>
        <taxon>Alkalibacillus</taxon>
    </lineage>
</organism>
<dbReference type="InterPro" id="IPR007861">
    <property type="entry name" value="DNA_mismatch_repair_MutS_clamp"/>
</dbReference>
<dbReference type="SUPFAM" id="SSF52540">
    <property type="entry name" value="P-loop containing nucleoside triphosphate hydrolases"/>
    <property type="match status" value="1"/>
</dbReference>
<evidence type="ECO:0000256" key="3">
    <source>
        <dbReference type="ARBA" id="ARBA00022763"/>
    </source>
</evidence>
<keyword evidence="12" id="KW-1185">Reference proteome</keyword>
<protein>
    <recommendedName>
        <fullName evidence="7 8">DNA mismatch repair protein MutS</fullName>
    </recommendedName>
</protein>
<dbReference type="InterPro" id="IPR000432">
    <property type="entry name" value="DNA_mismatch_repair_MutS_C"/>
</dbReference>
<dbReference type="Proteomes" id="UP001224359">
    <property type="component" value="Unassembled WGS sequence"/>
</dbReference>
<evidence type="ECO:0000256" key="5">
    <source>
        <dbReference type="ARBA" id="ARBA00023125"/>
    </source>
</evidence>
<dbReference type="InterPro" id="IPR036187">
    <property type="entry name" value="DNA_mismatch_repair_MutS_sf"/>
</dbReference>
<dbReference type="HAMAP" id="MF_00096">
    <property type="entry name" value="MutS"/>
    <property type="match status" value="1"/>
</dbReference>
<dbReference type="RefSeq" id="WP_306975165.1">
    <property type="nucleotide sequence ID" value="NZ_JAUSTQ010000003.1"/>
</dbReference>
<dbReference type="SMART" id="SM00533">
    <property type="entry name" value="MUTSd"/>
    <property type="match status" value="1"/>
</dbReference>
<evidence type="ECO:0000256" key="1">
    <source>
        <dbReference type="ARBA" id="ARBA00006271"/>
    </source>
</evidence>
<dbReference type="InterPro" id="IPR007695">
    <property type="entry name" value="DNA_mismatch_repair_MutS-lik_N"/>
</dbReference>
<dbReference type="InterPro" id="IPR016151">
    <property type="entry name" value="DNA_mismatch_repair_MutS_N"/>
</dbReference>
<dbReference type="InterPro" id="IPR005748">
    <property type="entry name" value="DNA_mismatch_repair_MutS"/>
</dbReference>
<evidence type="ECO:0000256" key="7">
    <source>
        <dbReference type="HAMAP-Rule" id="MF_00096"/>
    </source>
</evidence>
<dbReference type="InterPro" id="IPR007860">
    <property type="entry name" value="DNA_mmatch_repair_MutS_con_dom"/>
</dbReference>
<dbReference type="Pfam" id="PF05188">
    <property type="entry name" value="MutS_II"/>
    <property type="match status" value="1"/>
</dbReference>
<dbReference type="InterPro" id="IPR017261">
    <property type="entry name" value="DNA_mismatch_repair_MutS/MSH"/>
</dbReference>
<keyword evidence="3 7" id="KW-0227">DNA damage</keyword>
<evidence type="ECO:0000256" key="6">
    <source>
        <dbReference type="ARBA" id="ARBA00023204"/>
    </source>
</evidence>
<dbReference type="InterPro" id="IPR007696">
    <property type="entry name" value="DNA_mismatch_repair_MutS_core"/>
</dbReference>
<evidence type="ECO:0000256" key="4">
    <source>
        <dbReference type="ARBA" id="ARBA00022840"/>
    </source>
</evidence>
<keyword evidence="5 7" id="KW-0238">DNA-binding</keyword>